<dbReference type="Proteomes" id="UP000243015">
    <property type="component" value="Unassembled WGS sequence"/>
</dbReference>
<accession>A0A178EW27</accession>
<comment type="caution">
    <text evidence="2">The sequence shown here is derived from an EMBL/GenBank/DDBJ whole genome shotgun (WGS) entry which is preliminary data.</text>
</comment>
<evidence type="ECO:0008006" key="4">
    <source>
        <dbReference type="Google" id="ProtNLM"/>
    </source>
</evidence>
<name>A0A178EW27_TRIRU</name>
<dbReference type="PANTHER" id="PTHR28139:SF1">
    <property type="entry name" value="UPF0768 PROTEIN YBL029C-A"/>
    <property type="match status" value="1"/>
</dbReference>
<dbReference type="PANTHER" id="PTHR28139">
    <property type="entry name" value="UPF0768 PROTEIN YBL029C-A"/>
    <property type="match status" value="1"/>
</dbReference>
<dbReference type="AlphaFoldDB" id="A0A178EW27"/>
<feature type="compositionally biased region" description="Low complexity" evidence="1">
    <location>
        <begin position="96"/>
        <end position="111"/>
    </location>
</feature>
<gene>
    <name evidence="2" type="ORF">A7C99_4649</name>
</gene>
<feature type="compositionally biased region" description="Pro residues" evidence="1">
    <location>
        <begin position="78"/>
        <end position="95"/>
    </location>
</feature>
<dbReference type="VEuPathDB" id="FungiDB:TERG_05766"/>
<sequence length="111" mass="12406">MAICITFGTHEFTSQLQGYENVTAQCQNCGNWSGRCITRWPFFTVCFIEVYCHICRFSQDMSMRPDVQSQGPGGHGQGPPPGGPPQQYYGPPPGQQGPYQQYQPPQQPGYK</sequence>
<feature type="region of interest" description="Disordered" evidence="1">
    <location>
        <begin position="63"/>
        <end position="111"/>
    </location>
</feature>
<evidence type="ECO:0000313" key="2">
    <source>
        <dbReference type="EMBL" id="OAL63996.1"/>
    </source>
</evidence>
<protein>
    <recommendedName>
        <fullName evidence="4">Rhodopsin family protein</fullName>
    </recommendedName>
</protein>
<reference evidence="2 3" key="1">
    <citation type="submission" date="2016-05" db="EMBL/GenBank/DDBJ databases">
        <title>Genome sequencing of Trichophyton rubrum CMCC(F)T1i isolated from hair.</title>
        <authorList>
            <person name="Zhan P."/>
            <person name="Tao Y."/>
            <person name="Liu W."/>
        </authorList>
    </citation>
    <scope>NUCLEOTIDE SEQUENCE [LARGE SCALE GENOMIC DNA]</scope>
    <source>
        <strain evidence="3">CMCC(F)T1i</strain>
    </source>
</reference>
<proteinExistence type="predicted"/>
<evidence type="ECO:0000256" key="1">
    <source>
        <dbReference type="SAM" id="MobiDB-lite"/>
    </source>
</evidence>
<organism evidence="2 3">
    <name type="scientific">Trichophyton rubrum</name>
    <name type="common">Athlete's foot fungus</name>
    <name type="synonym">Epidermophyton rubrum</name>
    <dbReference type="NCBI Taxonomy" id="5551"/>
    <lineage>
        <taxon>Eukaryota</taxon>
        <taxon>Fungi</taxon>
        <taxon>Dikarya</taxon>
        <taxon>Ascomycota</taxon>
        <taxon>Pezizomycotina</taxon>
        <taxon>Eurotiomycetes</taxon>
        <taxon>Eurotiomycetidae</taxon>
        <taxon>Onygenales</taxon>
        <taxon>Arthrodermataceae</taxon>
        <taxon>Trichophyton</taxon>
    </lineage>
</organism>
<dbReference type="EMBL" id="LHPM01000017">
    <property type="protein sequence ID" value="OAL63996.1"/>
    <property type="molecule type" value="Genomic_DNA"/>
</dbReference>
<evidence type="ECO:0000313" key="3">
    <source>
        <dbReference type="Proteomes" id="UP000243015"/>
    </source>
</evidence>